<reference evidence="3 4" key="1">
    <citation type="submission" date="2017-04" db="EMBL/GenBank/DDBJ databases">
        <title>Genomic insights into metabolism of Thermodesulfobium acidiphilum.</title>
        <authorList>
            <person name="Toshchakov S.V."/>
            <person name="Frolov E.N."/>
            <person name="Kublanov I.V."/>
            <person name="Samarov N.I."/>
            <person name="Novikov A."/>
            <person name="Lebedinsky A.V."/>
            <person name="Bonch-Osmolovskaya E.A."/>
            <person name="Chernyh N.A."/>
        </authorList>
    </citation>
    <scope>NUCLEOTIDE SEQUENCE [LARGE SCALE GENOMIC DNA]</scope>
    <source>
        <strain evidence="3 4">3127-1</strain>
    </source>
</reference>
<dbReference type="KEGG" id="taci:TDSAC_0949"/>
<dbReference type="Proteomes" id="UP000244792">
    <property type="component" value="Chromosome"/>
</dbReference>
<evidence type="ECO:0000256" key="1">
    <source>
        <dbReference type="ARBA" id="ARBA00022598"/>
    </source>
</evidence>
<accession>A0A2R4W0M6</accession>
<dbReference type="SUPFAM" id="SSF55681">
    <property type="entry name" value="Class II aaRS and biotin synthetases"/>
    <property type="match status" value="1"/>
</dbReference>
<dbReference type="Gene3D" id="3.30.930.10">
    <property type="entry name" value="Bira Bifunctional Protein, Domain 2"/>
    <property type="match status" value="1"/>
</dbReference>
<dbReference type="AlphaFoldDB" id="A0A2R4W0M6"/>
<dbReference type="InterPro" id="IPR004143">
    <property type="entry name" value="BPL_LPL_catalytic"/>
</dbReference>
<organism evidence="3 4">
    <name type="scientific">Thermodesulfobium acidiphilum</name>
    <dbReference type="NCBI Taxonomy" id="1794699"/>
    <lineage>
        <taxon>Bacteria</taxon>
        <taxon>Pseudomonadati</taxon>
        <taxon>Thermodesulfobiota</taxon>
        <taxon>Thermodesulfobiia</taxon>
        <taxon>Thermodesulfobiales</taxon>
        <taxon>Thermodesulfobiaceae</taxon>
        <taxon>Thermodesulfobium</taxon>
    </lineage>
</organism>
<protein>
    <submittedName>
        <fullName evidence="3">Biotin-[acetyl-CoA-carboxylase] ligase</fullName>
    </submittedName>
</protein>
<dbReference type="PROSITE" id="PS51733">
    <property type="entry name" value="BPL_LPL_CATALYTIC"/>
    <property type="match status" value="1"/>
</dbReference>
<dbReference type="RefSeq" id="WP_199919699.1">
    <property type="nucleotide sequence ID" value="NZ_CP020921.1"/>
</dbReference>
<proteinExistence type="predicted"/>
<keyword evidence="1 3" id="KW-0436">Ligase</keyword>
<dbReference type="EMBL" id="CP020921">
    <property type="protein sequence ID" value="AWB10302.1"/>
    <property type="molecule type" value="Genomic_DNA"/>
</dbReference>
<dbReference type="InterPro" id="IPR045864">
    <property type="entry name" value="aa-tRNA-synth_II/BPL/LPL"/>
</dbReference>
<dbReference type="PANTHER" id="PTHR12835:SF5">
    <property type="entry name" value="BIOTIN--PROTEIN LIGASE"/>
    <property type="match status" value="1"/>
</dbReference>
<keyword evidence="4" id="KW-1185">Reference proteome</keyword>
<dbReference type="InterPro" id="IPR004408">
    <property type="entry name" value="Biotin_CoA_COase_ligase"/>
</dbReference>
<dbReference type="CDD" id="cd16442">
    <property type="entry name" value="BPL"/>
    <property type="match status" value="1"/>
</dbReference>
<gene>
    <name evidence="3" type="ORF">TDSAC_0949</name>
</gene>
<dbReference type="NCBIfam" id="TIGR00121">
    <property type="entry name" value="birA_ligase"/>
    <property type="match status" value="1"/>
</dbReference>
<evidence type="ECO:0000259" key="2">
    <source>
        <dbReference type="PROSITE" id="PS51733"/>
    </source>
</evidence>
<dbReference type="Pfam" id="PF03099">
    <property type="entry name" value="BPL_LplA_LipB"/>
    <property type="match status" value="1"/>
</dbReference>
<dbReference type="PANTHER" id="PTHR12835">
    <property type="entry name" value="BIOTIN PROTEIN LIGASE"/>
    <property type="match status" value="1"/>
</dbReference>
<feature type="domain" description="BPL/LPL catalytic" evidence="2">
    <location>
        <begin position="1"/>
        <end position="176"/>
    </location>
</feature>
<evidence type="ECO:0000313" key="3">
    <source>
        <dbReference type="EMBL" id="AWB10302.1"/>
    </source>
</evidence>
<evidence type="ECO:0000313" key="4">
    <source>
        <dbReference type="Proteomes" id="UP000244792"/>
    </source>
</evidence>
<sequence>MKDLEKILFLKKVESTQDVSKDWIRKYNFSPVIVASEQTKGRGQRNSLWQSYKGGLWFSLSLKNFSTFKDTLLPLMCSYAVLKSIENLTLHPMIKWPNDVMLLYKKVAGILVEKFNFNGEVYHICGFGINVNNEINIENIRYPAINLKSILKREINVNMLLFNILENFEKILENFSDIFFDTILKDINNKLFLKNEFIKIEKQNKIVYNAILDSIGSEGELIYILNGKYYSLFSGRIIF</sequence>
<dbReference type="GO" id="GO:0004077">
    <property type="term" value="F:biotin--[biotin carboxyl-carrier protein] ligase activity"/>
    <property type="evidence" value="ECO:0007669"/>
    <property type="project" value="InterPro"/>
</dbReference>
<dbReference type="GO" id="GO:0005737">
    <property type="term" value="C:cytoplasm"/>
    <property type="evidence" value="ECO:0007669"/>
    <property type="project" value="TreeGrafter"/>
</dbReference>
<name>A0A2R4W0M6_THEAF</name>